<name>A0A7Z0J5S0_9MICO</name>
<proteinExistence type="predicted"/>
<dbReference type="InterPro" id="IPR011344">
    <property type="entry name" value="ssDNA-bd"/>
</dbReference>
<evidence type="ECO:0000313" key="4">
    <source>
        <dbReference type="EMBL" id="NYJ19174.1"/>
    </source>
</evidence>
<sequence length="151" mass="16061">MARATINIEGFVAKDLEVRNANGKAVVDVSVPVTPQRKNDQTNQWEDSGETVWFKATFWEDHAEVVAHLISKGALVSLTGTGIKVDAWESNGKSGVNLVVVNPTIARIAQKPRRGGQGAAPAAHNSQNEQWSTPGGSVASAGEWADQGTPF</sequence>
<comment type="caution">
    <text evidence="4">The sequence shown here is derived from an EMBL/GenBank/DDBJ whole genome shotgun (WGS) entry which is preliminary data.</text>
</comment>
<protein>
    <recommendedName>
        <fullName evidence="2">Single-stranded DNA-binding protein</fullName>
    </recommendedName>
</protein>
<dbReference type="InterPro" id="IPR000424">
    <property type="entry name" value="Primosome_PriB/ssb"/>
</dbReference>
<dbReference type="PIRSF" id="PIRSF002070">
    <property type="entry name" value="SSB"/>
    <property type="match status" value="1"/>
</dbReference>
<dbReference type="Pfam" id="PF00436">
    <property type="entry name" value="SSB"/>
    <property type="match status" value="1"/>
</dbReference>
<keyword evidence="1 2" id="KW-0238">DNA-binding</keyword>
<evidence type="ECO:0000256" key="1">
    <source>
        <dbReference type="ARBA" id="ARBA00023125"/>
    </source>
</evidence>
<accession>A0A7Z0J5S0</accession>
<gene>
    <name evidence="4" type="ORF">HNR05_000965</name>
</gene>
<dbReference type="EMBL" id="JACCFM010000001">
    <property type="protein sequence ID" value="NYJ19174.1"/>
    <property type="molecule type" value="Genomic_DNA"/>
</dbReference>
<dbReference type="Gene3D" id="2.40.50.140">
    <property type="entry name" value="Nucleic acid-binding proteins"/>
    <property type="match status" value="1"/>
</dbReference>
<feature type="compositionally biased region" description="Polar residues" evidence="3">
    <location>
        <begin position="124"/>
        <end position="135"/>
    </location>
</feature>
<dbReference type="AlphaFoldDB" id="A0A7Z0J5S0"/>
<organism evidence="4 5">
    <name type="scientific">Glaciibacter psychrotolerans</name>
    <dbReference type="NCBI Taxonomy" id="670054"/>
    <lineage>
        <taxon>Bacteria</taxon>
        <taxon>Bacillati</taxon>
        <taxon>Actinomycetota</taxon>
        <taxon>Actinomycetes</taxon>
        <taxon>Micrococcales</taxon>
        <taxon>Microbacteriaceae</taxon>
        <taxon>Glaciibacter</taxon>
    </lineage>
</organism>
<dbReference type="SUPFAM" id="SSF50249">
    <property type="entry name" value="Nucleic acid-binding proteins"/>
    <property type="match status" value="1"/>
</dbReference>
<dbReference type="Proteomes" id="UP000537260">
    <property type="component" value="Unassembled WGS sequence"/>
</dbReference>
<dbReference type="RefSeq" id="WP_179577977.1">
    <property type="nucleotide sequence ID" value="NZ_JACCFM010000001.1"/>
</dbReference>
<dbReference type="CDD" id="cd04496">
    <property type="entry name" value="SSB_OBF"/>
    <property type="match status" value="1"/>
</dbReference>
<dbReference type="GO" id="GO:0003697">
    <property type="term" value="F:single-stranded DNA binding"/>
    <property type="evidence" value="ECO:0007669"/>
    <property type="project" value="InterPro"/>
</dbReference>
<dbReference type="InterPro" id="IPR012340">
    <property type="entry name" value="NA-bd_OB-fold"/>
</dbReference>
<dbReference type="PROSITE" id="PS50935">
    <property type="entry name" value="SSB"/>
    <property type="match status" value="1"/>
</dbReference>
<feature type="region of interest" description="Disordered" evidence="3">
    <location>
        <begin position="110"/>
        <end position="151"/>
    </location>
</feature>
<evidence type="ECO:0000313" key="5">
    <source>
        <dbReference type="Proteomes" id="UP000537260"/>
    </source>
</evidence>
<dbReference type="GO" id="GO:0006260">
    <property type="term" value="P:DNA replication"/>
    <property type="evidence" value="ECO:0007669"/>
    <property type="project" value="InterPro"/>
</dbReference>
<evidence type="ECO:0000256" key="2">
    <source>
        <dbReference type="PIRNR" id="PIRNR002070"/>
    </source>
</evidence>
<keyword evidence="5" id="KW-1185">Reference proteome</keyword>
<evidence type="ECO:0000256" key="3">
    <source>
        <dbReference type="SAM" id="MobiDB-lite"/>
    </source>
</evidence>
<reference evidence="4 5" key="1">
    <citation type="submission" date="2020-07" db="EMBL/GenBank/DDBJ databases">
        <title>Sequencing the genomes of 1000 actinobacteria strains.</title>
        <authorList>
            <person name="Klenk H.-P."/>
        </authorList>
    </citation>
    <scope>NUCLEOTIDE SEQUENCE [LARGE SCALE GENOMIC DNA]</scope>
    <source>
        <strain evidence="4 5">LI1</strain>
    </source>
</reference>